<dbReference type="SUPFAM" id="SSF51445">
    <property type="entry name" value="(Trans)glycosidases"/>
    <property type="match status" value="1"/>
</dbReference>
<dbReference type="InterPro" id="IPR052764">
    <property type="entry name" value="GH20_Enzymes"/>
</dbReference>
<dbReference type="Proteomes" id="UP000654345">
    <property type="component" value="Unassembled WGS sequence"/>
</dbReference>
<feature type="domain" description="Beta-hexosaminidase bacterial type N-terminal" evidence="5">
    <location>
        <begin position="5"/>
        <end position="67"/>
    </location>
</feature>
<sequence length="403" mass="45993">MSLQPGDIFLTLETGDATSQPEGYVLEITPTLTIRAQTATGIFYGTRTVLQLLKQNLVIPGGTASDWPAYPERSLMVDMGRKYFSVEWLEQHIRELAYLKYNYFHFHLSDNYGFRPESEHHPEIASPQHYTKAEIRSLIELAHKYHITVVPEIDMPGHMDTILAAHPELQLTGLGGKRRGGDIDLAKEESYQLMRDILEEYIPLFPGPFWHIGADEYIMQDDYERYPQLLAFACEHYGPDAVIKDTYLGFVNWANEIVKAHGKITRAWNDGLYGGSAVKLADDIIYEHWYRSGLEPQAIVDLNLYILNSNADYLYYVLGNNNWRARPDGIYESFEHHIFHGPLAIGAFHPRNLGAKLHVWCDNPVLETEEEVAWGIAAPLRSLAQKNWGHSHSRLAMLTLPKS</sequence>
<evidence type="ECO:0000313" key="7">
    <source>
        <dbReference type="Proteomes" id="UP000654345"/>
    </source>
</evidence>
<evidence type="ECO:0000259" key="4">
    <source>
        <dbReference type="Pfam" id="PF00728"/>
    </source>
</evidence>
<keyword evidence="2" id="KW-0378">Hydrolase</keyword>
<feature type="domain" description="Glycoside hydrolase family 20 catalytic" evidence="4">
    <location>
        <begin position="70"/>
        <end position="328"/>
    </location>
</feature>
<gene>
    <name evidence="6" type="ORF">KSB_72380</name>
</gene>
<evidence type="ECO:0008006" key="8">
    <source>
        <dbReference type="Google" id="ProtNLM"/>
    </source>
</evidence>
<dbReference type="InterPro" id="IPR025705">
    <property type="entry name" value="Beta_hexosaminidase_sua/sub"/>
</dbReference>
<dbReference type="Pfam" id="PF00728">
    <property type="entry name" value="Glyco_hydro_20"/>
    <property type="match status" value="1"/>
</dbReference>
<dbReference type="SUPFAM" id="SSF55545">
    <property type="entry name" value="beta-N-acetylhexosaminidase-like domain"/>
    <property type="match status" value="1"/>
</dbReference>
<accession>A0ABQ3V1B4</accession>
<name>A0ABQ3V1B4_9CHLR</name>
<evidence type="ECO:0000313" key="6">
    <source>
        <dbReference type="EMBL" id="GHO58763.1"/>
    </source>
</evidence>
<dbReference type="PANTHER" id="PTHR43678">
    <property type="entry name" value="PUTATIVE (AFU_ORTHOLOGUE AFUA_2G00640)-RELATED"/>
    <property type="match status" value="1"/>
</dbReference>
<dbReference type="InterPro" id="IPR015882">
    <property type="entry name" value="HEX_bac_N"/>
</dbReference>
<dbReference type="InterPro" id="IPR017853">
    <property type="entry name" value="GH"/>
</dbReference>
<keyword evidence="3" id="KW-0326">Glycosidase</keyword>
<proteinExistence type="inferred from homology"/>
<evidence type="ECO:0000256" key="2">
    <source>
        <dbReference type="ARBA" id="ARBA00022801"/>
    </source>
</evidence>
<dbReference type="PRINTS" id="PR00738">
    <property type="entry name" value="GLHYDRLASE20"/>
</dbReference>
<dbReference type="PANTHER" id="PTHR43678:SF1">
    <property type="entry name" value="BETA-N-ACETYLHEXOSAMINIDASE"/>
    <property type="match status" value="1"/>
</dbReference>
<dbReference type="Pfam" id="PF02838">
    <property type="entry name" value="Glyco_hydro_20b"/>
    <property type="match status" value="1"/>
</dbReference>
<dbReference type="Gene3D" id="3.30.379.10">
    <property type="entry name" value="Chitobiase/beta-hexosaminidase domain 2-like"/>
    <property type="match status" value="1"/>
</dbReference>
<dbReference type="InterPro" id="IPR029018">
    <property type="entry name" value="Hex-like_dom2"/>
</dbReference>
<protein>
    <recommendedName>
        <fullName evidence="8">Beta-N-acetylhexosaminidase</fullName>
    </recommendedName>
</protein>
<comment type="caution">
    <text evidence="6">The sequence shown here is derived from an EMBL/GenBank/DDBJ whole genome shotgun (WGS) entry which is preliminary data.</text>
</comment>
<evidence type="ECO:0000256" key="3">
    <source>
        <dbReference type="ARBA" id="ARBA00023295"/>
    </source>
</evidence>
<comment type="similarity">
    <text evidence="1">Belongs to the glycosyl hydrolase 20 family.</text>
</comment>
<evidence type="ECO:0000256" key="1">
    <source>
        <dbReference type="ARBA" id="ARBA00006285"/>
    </source>
</evidence>
<dbReference type="RefSeq" id="WP_201375013.1">
    <property type="nucleotide sequence ID" value="NZ_BNJG01000003.1"/>
</dbReference>
<keyword evidence="7" id="KW-1185">Reference proteome</keyword>
<dbReference type="InterPro" id="IPR015883">
    <property type="entry name" value="Glyco_hydro_20_cat"/>
</dbReference>
<evidence type="ECO:0000259" key="5">
    <source>
        <dbReference type="Pfam" id="PF02838"/>
    </source>
</evidence>
<dbReference type="Gene3D" id="3.20.20.80">
    <property type="entry name" value="Glycosidases"/>
    <property type="match status" value="1"/>
</dbReference>
<dbReference type="CDD" id="cd06564">
    <property type="entry name" value="GH20_DspB_LnbB-like"/>
    <property type="match status" value="1"/>
</dbReference>
<reference evidence="6 7" key="1">
    <citation type="journal article" date="2021" name="Int. J. Syst. Evol. Microbiol.">
        <title>Reticulibacter mediterranei gen. nov., sp. nov., within the new family Reticulibacteraceae fam. nov., and Ktedonospora formicarum gen. nov., sp. nov., Ktedonobacter robiniae sp. nov., Dictyobacter formicarum sp. nov. and Dictyobacter arantiisoli sp. nov., belonging to the class Ktedonobacteria.</title>
        <authorList>
            <person name="Yabe S."/>
            <person name="Zheng Y."/>
            <person name="Wang C.M."/>
            <person name="Sakai Y."/>
            <person name="Abe K."/>
            <person name="Yokota A."/>
            <person name="Donadio S."/>
            <person name="Cavaletti L."/>
            <person name="Monciardini P."/>
        </authorList>
    </citation>
    <scope>NUCLEOTIDE SEQUENCE [LARGE SCALE GENOMIC DNA]</scope>
    <source>
        <strain evidence="6 7">SOSP1-30</strain>
    </source>
</reference>
<organism evidence="6 7">
    <name type="scientific">Ktedonobacter robiniae</name>
    <dbReference type="NCBI Taxonomy" id="2778365"/>
    <lineage>
        <taxon>Bacteria</taxon>
        <taxon>Bacillati</taxon>
        <taxon>Chloroflexota</taxon>
        <taxon>Ktedonobacteria</taxon>
        <taxon>Ktedonobacterales</taxon>
        <taxon>Ktedonobacteraceae</taxon>
        <taxon>Ktedonobacter</taxon>
    </lineage>
</organism>
<dbReference type="EMBL" id="BNJG01000003">
    <property type="protein sequence ID" value="GHO58763.1"/>
    <property type="molecule type" value="Genomic_DNA"/>
</dbReference>